<dbReference type="GO" id="GO:0008137">
    <property type="term" value="F:NADH dehydrogenase (ubiquinone) activity"/>
    <property type="evidence" value="ECO:0007669"/>
    <property type="project" value="InterPro"/>
</dbReference>
<dbReference type="AlphaFoldDB" id="A0A172T4A8"/>
<dbReference type="PATRIC" id="fig|93466.3.peg.1552"/>
<gene>
    <name evidence="4" type="ORF">ENT72_03750</name>
    <name evidence="3" type="ORF">JM64_07335</name>
</gene>
<evidence type="ECO:0000313" key="3">
    <source>
        <dbReference type="EMBL" id="ANE41786.1"/>
    </source>
</evidence>
<comment type="similarity">
    <text evidence="1">Belongs to the complex I 30 kDa subunit family.</text>
</comment>
<dbReference type="InterPro" id="IPR001268">
    <property type="entry name" value="NADH_UbQ_OxRdtase_30kDa_su"/>
</dbReference>
<dbReference type="KEGG" id="fng:JM64_07335"/>
<dbReference type="Proteomes" id="UP000077096">
    <property type="component" value="Chromosome"/>
</dbReference>
<dbReference type="InterPro" id="IPR037232">
    <property type="entry name" value="NADH_quin_OxRdtase_su_C/D-like"/>
</dbReference>
<reference evidence="3 5" key="1">
    <citation type="submission" date="2014-08" db="EMBL/GenBank/DDBJ databases">
        <title>Fervidobacterium pennivorans DYC genome.</title>
        <authorList>
            <person name="Wushke S."/>
        </authorList>
    </citation>
    <scope>NUCLEOTIDE SEQUENCE [LARGE SCALE GENOMIC DNA]</scope>
    <source>
        <strain evidence="3 5">DYC</strain>
    </source>
</reference>
<dbReference type="PANTHER" id="PTHR10884">
    <property type="entry name" value="NADH DEHYDROGENASE UBIQUINONE IRON-SULFUR PROTEIN 3"/>
    <property type="match status" value="1"/>
</dbReference>
<dbReference type="PANTHER" id="PTHR10884:SF14">
    <property type="entry name" value="NADH DEHYDROGENASE [UBIQUINONE] IRON-SULFUR PROTEIN 3, MITOCHONDRIAL"/>
    <property type="match status" value="1"/>
</dbReference>
<reference evidence="4" key="2">
    <citation type="journal article" date="2020" name="mSystems">
        <title>Genome- and Community-Level Interaction Insights into Carbon Utilization and Element Cycling Functions of Hydrothermarchaeota in Hydrothermal Sediment.</title>
        <authorList>
            <person name="Zhou Z."/>
            <person name="Liu Y."/>
            <person name="Xu W."/>
            <person name="Pan J."/>
            <person name="Luo Z.H."/>
            <person name="Li M."/>
        </authorList>
    </citation>
    <scope>NUCLEOTIDE SEQUENCE [LARGE SCALE GENOMIC DNA]</scope>
    <source>
        <strain evidence="4">SpSt-604</strain>
    </source>
</reference>
<accession>A0A172T4A8</accession>
<dbReference type="EMBL" id="DSZT01000120">
    <property type="protein sequence ID" value="HGU42022.1"/>
    <property type="molecule type" value="Genomic_DNA"/>
</dbReference>
<dbReference type="OrthoDB" id="9803286at2"/>
<evidence type="ECO:0000259" key="2">
    <source>
        <dbReference type="Pfam" id="PF00329"/>
    </source>
</evidence>
<evidence type="ECO:0000313" key="5">
    <source>
        <dbReference type="Proteomes" id="UP000077096"/>
    </source>
</evidence>
<evidence type="ECO:0000256" key="1">
    <source>
        <dbReference type="ARBA" id="ARBA00007569"/>
    </source>
</evidence>
<organism evidence="3 5">
    <name type="scientific">Fervidobacterium pennivorans</name>
    <dbReference type="NCBI Taxonomy" id="93466"/>
    <lineage>
        <taxon>Bacteria</taxon>
        <taxon>Thermotogati</taxon>
        <taxon>Thermotogota</taxon>
        <taxon>Thermotogae</taxon>
        <taxon>Thermotogales</taxon>
        <taxon>Fervidobacteriaceae</taxon>
        <taxon>Fervidobacterium</taxon>
    </lineage>
</organism>
<sequence>MTNSTNKPVTEVLGKAKELFNVKVEDIAERQYKLIAEKDKAIPLLAFLKESGYSHLSILTCVDWIEEKKFELVYILFNWSNGVTFLVSTFIDRDKPVFYTVKDMWPTAEYYERDVHEFFGVEFEGNERCKLPLILELWNDLPPLRKDFDPLKYSKEHFPDREYEKDAIHEAKIIRADLENTRGDING</sequence>
<dbReference type="SUPFAM" id="SSF143243">
    <property type="entry name" value="Nqo5-like"/>
    <property type="match status" value="1"/>
</dbReference>
<dbReference type="EMBL" id="CP011393">
    <property type="protein sequence ID" value="ANE41786.1"/>
    <property type="molecule type" value="Genomic_DNA"/>
</dbReference>
<protein>
    <submittedName>
        <fullName evidence="3">NADH dehydrogenase</fullName>
    </submittedName>
    <submittedName>
        <fullName evidence="4">NADH-quinone oxidoreductase subunit C</fullName>
    </submittedName>
</protein>
<dbReference type="Gene3D" id="3.30.460.80">
    <property type="entry name" value="NADH:ubiquinone oxidoreductase, 30kDa subunit"/>
    <property type="match status" value="1"/>
</dbReference>
<feature type="domain" description="NADH:ubiquinone oxidoreductase 30kDa subunit" evidence="2">
    <location>
        <begin position="36"/>
        <end position="151"/>
    </location>
</feature>
<dbReference type="Pfam" id="PF00329">
    <property type="entry name" value="Complex1_30kDa"/>
    <property type="match status" value="1"/>
</dbReference>
<evidence type="ECO:0000313" key="4">
    <source>
        <dbReference type="EMBL" id="HGU42022.1"/>
    </source>
</evidence>
<name>A0A172T4A8_FERPE</name>
<proteinExistence type="inferred from homology"/>